<accession>A0A8B8F3A6</accession>
<dbReference type="AlphaFoldDB" id="A0A8B8F3A6"/>
<feature type="chain" id="PRO_5034010668" evidence="2">
    <location>
        <begin position="21"/>
        <end position="474"/>
    </location>
</feature>
<feature type="compositionally biased region" description="Polar residues" evidence="1">
    <location>
        <begin position="287"/>
        <end position="307"/>
    </location>
</feature>
<feature type="compositionally biased region" description="Low complexity" evidence="1">
    <location>
        <begin position="236"/>
        <end position="251"/>
    </location>
</feature>
<feature type="signal peptide" evidence="2">
    <location>
        <begin position="1"/>
        <end position="20"/>
    </location>
</feature>
<evidence type="ECO:0000313" key="4">
    <source>
        <dbReference type="RefSeq" id="XP_025404767.1"/>
    </source>
</evidence>
<name>A0A8B8F3A6_9HEMI</name>
<protein>
    <submittedName>
        <fullName evidence="4">Uncharacterized protein DDB_G0280205-like isoform X1</fullName>
    </submittedName>
</protein>
<evidence type="ECO:0000313" key="3">
    <source>
        <dbReference type="Proteomes" id="UP000694846"/>
    </source>
</evidence>
<sequence>MMFKYMCLVLFITWYQLADCHPANSDAKLIDSMIEKESEAFIAAEAEQSSHKTIRDKRTIGFLRQLFPNLSQIVDRKIQQITRFLFRVIGRLVLRGGAGGGAGGGAVAGGGGGGGGGGDAGGSGGRRISITLPTFPPSTDDEDEEQTEVPAAVPAAATESPAAGTTPSSVLASDTVSATDSAPAESAVDVVATTSAGITTNAPMITTITAATTTAATTNTAADNAVTTISITTTTTTTTTAASSTNADAVTQPPSDSDNTVGTGIVKRTAREVSTEKTSSAKKRSPLTDTENVDVTSSDNTLSSGSANDEARSDDTILADDDEDPKNKRVLFNLRGGGSGGSGNILFDMIRRGADRAARAAGGFYRVVAGTDPNTLTLAQPLQYPSLIAGSGANQDKDEVADGSQLEGAESQEVRTDVNAKEDGYSVGVPGPLTRIFVIANRGVANLVQDLILRLAQTTERIVNFKARLITSLI</sequence>
<feature type="region of interest" description="Disordered" evidence="1">
    <location>
        <begin position="236"/>
        <end position="323"/>
    </location>
</feature>
<dbReference type="GeneID" id="112679253"/>
<evidence type="ECO:0000256" key="2">
    <source>
        <dbReference type="SAM" id="SignalP"/>
    </source>
</evidence>
<evidence type="ECO:0000256" key="1">
    <source>
        <dbReference type="SAM" id="MobiDB-lite"/>
    </source>
</evidence>
<reference evidence="4" key="1">
    <citation type="submission" date="2025-08" db="UniProtKB">
        <authorList>
            <consortium name="RefSeq"/>
        </authorList>
    </citation>
    <scope>IDENTIFICATION</scope>
    <source>
        <tissue evidence="4">Whole body</tissue>
    </source>
</reference>
<dbReference type="Proteomes" id="UP000694846">
    <property type="component" value="Unplaced"/>
</dbReference>
<feature type="compositionally biased region" description="Gly residues" evidence="1">
    <location>
        <begin position="109"/>
        <end position="125"/>
    </location>
</feature>
<organism evidence="3 4">
    <name type="scientific">Sipha flava</name>
    <name type="common">yellow sugarcane aphid</name>
    <dbReference type="NCBI Taxonomy" id="143950"/>
    <lineage>
        <taxon>Eukaryota</taxon>
        <taxon>Metazoa</taxon>
        <taxon>Ecdysozoa</taxon>
        <taxon>Arthropoda</taxon>
        <taxon>Hexapoda</taxon>
        <taxon>Insecta</taxon>
        <taxon>Pterygota</taxon>
        <taxon>Neoptera</taxon>
        <taxon>Paraneoptera</taxon>
        <taxon>Hemiptera</taxon>
        <taxon>Sternorrhyncha</taxon>
        <taxon>Aphidomorpha</taxon>
        <taxon>Aphidoidea</taxon>
        <taxon>Aphididae</taxon>
        <taxon>Sipha</taxon>
    </lineage>
</organism>
<feature type="compositionally biased region" description="Polar residues" evidence="1">
    <location>
        <begin position="252"/>
        <end position="262"/>
    </location>
</feature>
<dbReference type="OrthoDB" id="8192083at2759"/>
<gene>
    <name evidence="4" type="primary">LOC112679253</name>
</gene>
<proteinExistence type="predicted"/>
<feature type="region of interest" description="Disordered" evidence="1">
    <location>
        <begin position="109"/>
        <end position="186"/>
    </location>
</feature>
<keyword evidence="2" id="KW-0732">Signal</keyword>
<feature type="compositionally biased region" description="Low complexity" evidence="1">
    <location>
        <begin position="148"/>
        <end position="169"/>
    </location>
</feature>
<feature type="compositionally biased region" description="Polar residues" evidence="1">
    <location>
        <begin position="170"/>
        <end position="180"/>
    </location>
</feature>
<dbReference type="RefSeq" id="XP_025404767.1">
    <property type="nucleotide sequence ID" value="XM_025548982.1"/>
</dbReference>
<keyword evidence="3" id="KW-1185">Reference proteome</keyword>